<accession>A0A494Y1D1</accession>
<protein>
    <submittedName>
        <fullName evidence="7">LysE family translocator</fullName>
    </submittedName>
</protein>
<keyword evidence="5 6" id="KW-0472">Membrane</keyword>
<dbReference type="RefSeq" id="WP_121087739.1">
    <property type="nucleotide sequence ID" value="NZ_RBZU01000006.1"/>
</dbReference>
<name>A0A494Y1D1_9BURK</name>
<organism evidence="7 8">
    <name type="scientific">Pararobbsia silviterrae</name>
    <dbReference type="NCBI Taxonomy" id="1792498"/>
    <lineage>
        <taxon>Bacteria</taxon>
        <taxon>Pseudomonadati</taxon>
        <taxon>Pseudomonadota</taxon>
        <taxon>Betaproteobacteria</taxon>
        <taxon>Burkholderiales</taxon>
        <taxon>Burkholderiaceae</taxon>
        <taxon>Pararobbsia</taxon>
    </lineage>
</organism>
<dbReference type="PANTHER" id="PTHR30086:SF20">
    <property type="entry name" value="ARGININE EXPORTER PROTEIN ARGO-RELATED"/>
    <property type="match status" value="1"/>
</dbReference>
<dbReference type="InterPro" id="IPR001123">
    <property type="entry name" value="LeuE-type"/>
</dbReference>
<evidence type="ECO:0000313" key="8">
    <source>
        <dbReference type="Proteomes" id="UP000270342"/>
    </source>
</evidence>
<reference evidence="7 8" key="1">
    <citation type="submission" date="2018-10" db="EMBL/GenBank/DDBJ databases">
        <title>Robbsia sp. DHC34, isolated from soil.</title>
        <authorList>
            <person name="Gao Z.-H."/>
            <person name="Qiu L.-H."/>
        </authorList>
    </citation>
    <scope>NUCLEOTIDE SEQUENCE [LARGE SCALE GENOMIC DNA]</scope>
    <source>
        <strain evidence="7 8">DHC34</strain>
    </source>
</reference>
<dbReference type="PANTHER" id="PTHR30086">
    <property type="entry name" value="ARGININE EXPORTER PROTEIN ARGO"/>
    <property type="match status" value="1"/>
</dbReference>
<proteinExistence type="predicted"/>
<evidence type="ECO:0000256" key="3">
    <source>
        <dbReference type="ARBA" id="ARBA00022692"/>
    </source>
</evidence>
<keyword evidence="2" id="KW-1003">Cell membrane</keyword>
<evidence type="ECO:0000256" key="5">
    <source>
        <dbReference type="ARBA" id="ARBA00023136"/>
    </source>
</evidence>
<feature type="transmembrane region" description="Helical" evidence="6">
    <location>
        <begin position="71"/>
        <end position="89"/>
    </location>
</feature>
<evidence type="ECO:0000256" key="1">
    <source>
        <dbReference type="ARBA" id="ARBA00004651"/>
    </source>
</evidence>
<dbReference type="Proteomes" id="UP000270342">
    <property type="component" value="Unassembled WGS sequence"/>
</dbReference>
<keyword evidence="4 6" id="KW-1133">Transmembrane helix</keyword>
<keyword evidence="8" id="KW-1185">Reference proteome</keyword>
<evidence type="ECO:0000256" key="2">
    <source>
        <dbReference type="ARBA" id="ARBA00022475"/>
    </source>
</evidence>
<dbReference type="AlphaFoldDB" id="A0A494Y1D1"/>
<feature type="transmembrane region" description="Helical" evidence="6">
    <location>
        <begin position="45"/>
        <end position="65"/>
    </location>
</feature>
<feature type="transmembrane region" description="Helical" evidence="6">
    <location>
        <begin position="110"/>
        <end position="129"/>
    </location>
</feature>
<sequence length="199" mass="21541">MVSLNEVGLFLLGVVLVLAMPGPTNTLLAAAGLARGFRRSARLTLAECAGYVIAISFWGLFLFELARATPWLPWTVRLLSAVYIAYLAVRMWSATLDLADGKERVVEMRTLFVATLLNPKAILFGGTLFPKAAFASVSGYVEIMGCFLVLLFPIGLLWVAFGAQLGKGRLAWLKPIYVLRGASVVLAAFSVTVAWSAIR</sequence>
<feature type="transmembrane region" description="Helical" evidence="6">
    <location>
        <begin position="141"/>
        <end position="165"/>
    </location>
</feature>
<evidence type="ECO:0000256" key="6">
    <source>
        <dbReference type="SAM" id="Phobius"/>
    </source>
</evidence>
<evidence type="ECO:0000313" key="7">
    <source>
        <dbReference type="EMBL" id="RKP53665.1"/>
    </source>
</evidence>
<gene>
    <name evidence="7" type="ORF">D7S86_15450</name>
</gene>
<keyword evidence="3 6" id="KW-0812">Transmembrane</keyword>
<dbReference type="GO" id="GO:0015171">
    <property type="term" value="F:amino acid transmembrane transporter activity"/>
    <property type="evidence" value="ECO:0007669"/>
    <property type="project" value="TreeGrafter"/>
</dbReference>
<comment type="caution">
    <text evidence="7">The sequence shown here is derived from an EMBL/GenBank/DDBJ whole genome shotgun (WGS) entry which is preliminary data.</text>
</comment>
<evidence type="ECO:0000256" key="4">
    <source>
        <dbReference type="ARBA" id="ARBA00022989"/>
    </source>
</evidence>
<dbReference type="OrthoDB" id="6710777at2"/>
<comment type="subcellular location">
    <subcellularLocation>
        <location evidence="1">Cell membrane</location>
        <topology evidence="1">Multi-pass membrane protein</topology>
    </subcellularLocation>
</comment>
<dbReference type="GO" id="GO:0033228">
    <property type="term" value="P:cysteine export across plasma membrane"/>
    <property type="evidence" value="ECO:0007669"/>
    <property type="project" value="TreeGrafter"/>
</dbReference>
<dbReference type="Pfam" id="PF01810">
    <property type="entry name" value="LysE"/>
    <property type="match status" value="1"/>
</dbReference>
<dbReference type="EMBL" id="RBZU01000006">
    <property type="protein sequence ID" value="RKP53665.1"/>
    <property type="molecule type" value="Genomic_DNA"/>
</dbReference>
<dbReference type="GO" id="GO:0005886">
    <property type="term" value="C:plasma membrane"/>
    <property type="evidence" value="ECO:0007669"/>
    <property type="project" value="UniProtKB-SubCell"/>
</dbReference>
<feature type="transmembrane region" description="Helical" evidence="6">
    <location>
        <begin position="12"/>
        <end position="33"/>
    </location>
</feature>
<feature type="transmembrane region" description="Helical" evidence="6">
    <location>
        <begin position="177"/>
        <end position="198"/>
    </location>
</feature>